<feature type="domain" description="HipA N-terminal subdomain 1" evidence="5">
    <location>
        <begin position="11"/>
        <end position="105"/>
    </location>
</feature>
<dbReference type="OrthoDB" id="9805913at2"/>
<dbReference type="InterPro" id="IPR017508">
    <property type="entry name" value="HipA_N1"/>
</dbReference>
<keyword evidence="2" id="KW-0808">Transferase</keyword>
<sequence length="440" mass="49795">MTGSETAPQITIYAQQHPVGTLTFPQPQLCEFHYTETWVRTGYPISPHISFSGEFSPQSVVRYIRNLFPEGSAFDRLLETENLSRTNIYAILQAIGNDTAGMLTFSPNVRNEGVPDLRHVTHDELADRLRNQKDMTYWDGKYRLSLAGVQNKLNVFINDQDEMFLASGVYASTHILKFASAKYPSIVVNELFCMRLANAVELPAAPVSLRKFDEFTALLVERFDRKTKPNGVQKRHIIDGCQALDMPPENKYEQNFGSSRDVQHIRDGVSLPKLFQFAKSTSVPIQSRQHMIDWVIFNLIIGNSDAHGKNISFYIGKREGITLAPFYDLVSVVYEAQQEPKLDTNLAMAIGDNFDITHITGYDLLSLAQDVSVDASYLQRRIKRLCQLVISRAEKLDFSEENLNEEQVAHVKALEKLVLNGAESLLEAADLFEQVRREAL</sequence>
<proteinExistence type="inferred from homology"/>
<dbReference type="GO" id="GO:0004674">
    <property type="term" value="F:protein serine/threonine kinase activity"/>
    <property type="evidence" value="ECO:0007669"/>
    <property type="project" value="TreeGrafter"/>
</dbReference>
<evidence type="ECO:0000259" key="4">
    <source>
        <dbReference type="Pfam" id="PF07804"/>
    </source>
</evidence>
<protein>
    <submittedName>
        <fullName evidence="6">HipA protein</fullName>
    </submittedName>
</protein>
<dbReference type="InterPro" id="IPR012893">
    <property type="entry name" value="HipA-like_C"/>
</dbReference>
<reference evidence="6 7" key="1">
    <citation type="journal article" date="2011" name="Front. Microbiol.">
        <title>Genomic signatures of strain selection and enhancement in Bacillus atrophaeus var. globigii, a historical biowarfare simulant.</title>
        <authorList>
            <person name="Gibbons H.S."/>
            <person name="Broomall S.M."/>
            <person name="McNew L.A."/>
            <person name="Daligault H."/>
            <person name="Chapman C."/>
            <person name="Bruce D."/>
            <person name="Karavis M."/>
            <person name="Krepps M."/>
            <person name="McGregor P.A."/>
            <person name="Hong C."/>
            <person name="Park K.H."/>
            <person name="Akmal A."/>
            <person name="Feldman A."/>
            <person name="Lin J.S."/>
            <person name="Chang W.E."/>
            <person name="Higgs B.W."/>
            <person name="Demirev P."/>
            <person name="Lindquist J."/>
            <person name="Liem A."/>
            <person name="Fochler E."/>
            <person name="Read T.D."/>
            <person name="Tapia R."/>
            <person name="Johnson S."/>
            <person name="Bishop-Lilly K.A."/>
            <person name="Detter C."/>
            <person name="Han C."/>
            <person name="Sozhamannan S."/>
            <person name="Rosenzweig C.N."/>
            <person name="Skowronski E.W."/>
        </authorList>
    </citation>
    <scope>NUCLEOTIDE SEQUENCE [LARGE SCALE GENOMIC DNA]</scope>
    <source>
        <strain evidence="6 7">AK5</strain>
    </source>
</reference>
<comment type="similarity">
    <text evidence="1">Belongs to the HipA Ser/Thr kinase family.</text>
</comment>
<organism evidence="6 7">
    <name type="scientific">Aliidiomarina haloalkalitolerans</name>
    <dbReference type="NCBI Taxonomy" id="859059"/>
    <lineage>
        <taxon>Bacteria</taxon>
        <taxon>Pseudomonadati</taxon>
        <taxon>Pseudomonadota</taxon>
        <taxon>Gammaproteobacteria</taxon>
        <taxon>Alteromonadales</taxon>
        <taxon>Idiomarinaceae</taxon>
        <taxon>Aliidiomarina</taxon>
    </lineage>
</organism>
<dbReference type="AlphaFoldDB" id="A0A432VUR6"/>
<name>A0A432VUR6_9GAMM</name>
<dbReference type="PANTHER" id="PTHR37419:SF1">
    <property type="entry name" value="SERINE_THREONINE-PROTEIN KINASE TOXIN HIPA"/>
    <property type="match status" value="1"/>
</dbReference>
<keyword evidence="3" id="KW-0418">Kinase</keyword>
<dbReference type="InterPro" id="IPR052028">
    <property type="entry name" value="HipA_Ser/Thr_kinase"/>
</dbReference>
<dbReference type="RefSeq" id="WP_126792058.1">
    <property type="nucleotide sequence ID" value="NZ_PIPI01000003.1"/>
</dbReference>
<dbReference type="GO" id="GO:0005829">
    <property type="term" value="C:cytosol"/>
    <property type="evidence" value="ECO:0007669"/>
    <property type="project" value="TreeGrafter"/>
</dbReference>
<feature type="domain" description="HipA-like C-terminal" evidence="4">
    <location>
        <begin position="144"/>
        <end position="389"/>
    </location>
</feature>
<evidence type="ECO:0000259" key="5">
    <source>
        <dbReference type="Pfam" id="PF13657"/>
    </source>
</evidence>
<dbReference type="PANTHER" id="PTHR37419">
    <property type="entry name" value="SERINE/THREONINE-PROTEIN KINASE TOXIN HIPA"/>
    <property type="match status" value="1"/>
</dbReference>
<evidence type="ECO:0000313" key="7">
    <source>
        <dbReference type="Proteomes" id="UP000288212"/>
    </source>
</evidence>
<evidence type="ECO:0000256" key="3">
    <source>
        <dbReference type="ARBA" id="ARBA00022777"/>
    </source>
</evidence>
<evidence type="ECO:0000313" key="6">
    <source>
        <dbReference type="EMBL" id="RUO20118.1"/>
    </source>
</evidence>
<keyword evidence="7" id="KW-1185">Reference proteome</keyword>
<accession>A0A432VUR6</accession>
<dbReference type="Proteomes" id="UP000288212">
    <property type="component" value="Unassembled WGS sequence"/>
</dbReference>
<dbReference type="Gene3D" id="1.10.1070.20">
    <property type="match status" value="1"/>
</dbReference>
<dbReference type="Pfam" id="PF07804">
    <property type="entry name" value="HipA_C"/>
    <property type="match status" value="1"/>
</dbReference>
<dbReference type="Pfam" id="PF13657">
    <property type="entry name" value="Couple_hipA"/>
    <property type="match status" value="1"/>
</dbReference>
<evidence type="ECO:0000256" key="1">
    <source>
        <dbReference type="ARBA" id="ARBA00010164"/>
    </source>
</evidence>
<gene>
    <name evidence="6" type="ORF">CWE06_05660</name>
</gene>
<comment type="caution">
    <text evidence="6">The sequence shown here is derived from an EMBL/GenBank/DDBJ whole genome shotgun (WGS) entry which is preliminary data.</text>
</comment>
<dbReference type="EMBL" id="PIPI01000003">
    <property type="protein sequence ID" value="RUO20118.1"/>
    <property type="molecule type" value="Genomic_DNA"/>
</dbReference>
<evidence type="ECO:0000256" key="2">
    <source>
        <dbReference type="ARBA" id="ARBA00022679"/>
    </source>
</evidence>
<dbReference type="NCBIfam" id="TIGR03071">
    <property type="entry name" value="couple_hipA"/>
    <property type="match status" value="1"/>
</dbReference>